<dbReference type="SUPFAM" id="SSF57701">
    <property type="entry name" value="Zn2/Cys6 DNA-binding domain"/>
    <property type="match status" value="1"/>
</dbReference>
<gene>
    <name evidence="4" type="ORF">AKO1_013246</name>
</gene>
<evidence type="ECO:0000256" key="2">
    <source>
        <dbReference type="ARBA" id="ARBA00023242"/>
    </source>
</evidence>
<dbReference type="InterPro" id="IPR036864">
    <property type="entry name" value="Zn2-C6_fun-type_DNA-bd_sf"/>
</dbReference>
<dbReference type="PANTHER" id="PTHR47659:SF7">
    <property type="entry name" value="FUNGAL TRANSCRIPTIONAL REGULATORY PROTEIN, N-TERMINAL DOMAIN-CONTAINING PROTEIN"/>
    <property type="match status" value="1"/>
</dbReference>
<organism evidence="4 5">
    <name type="scientific">Acrasis kona</name>
    <dbReference type="NCBI Taxonomy" id="1008807"/>
    <lineage>
        <taxon>Eukaryota</taxon>
        <taxon>Discoba</taxon>
        <taxon>Heterolobosea</taxon>
        <taxon>Tetramitia</taxon>
        <taxon>Eutetramitia</taxon>
        <taxon>Acrasidae</taxon>
        <taxon>Acrasis</taxon>
    </lineage>
</organism>
<dbReference type="Proteomes" id="UP001431209">
    <property type="component" value="Unassembled WGS sequence"/>
</dbReference>
<dbReference type="InterPro" id="IPR050335">
    <property type="entry name" value="ERT1_acuK_gluconeogen_tf"/>
</dbReference>
<evidence type="ECO:0000313" key="4">
    <source>
        <dbReference type="EMBL" id="KAL0482066.1"/>
    </source>
</evidence>
<reference evidence="4 5" key="1">
    <citation type="submission" date="2024-03" db="EMBL/GenBank/DDBJ databases">
        <title>The Acrasis kona genome and developmental transcriptomes reveal deep origins of eukaryotic multicellular pathways.</title>
        <authorList>
            <person name="Sheikh S."/>
            <person name="Fu C.-J."/>
            <person name="Brown M.W."/>
            <person name="Baldauf S.L."/>
        </authorList>
    </citation>
    <scope>NUCLEOTIDE SEQUENCE [LARGE SCALE GENOMIC DNA]</scope>
    <source>
        <strain evidence="4 5">ATCC MYA-3509</strain>
    </source>
</reference>
<feature type="domain" description="Zn(2)-C6 fungal-type" evidence="3">
    <location>
        <begin position="16"/>
        <end position="47"/>
    </location>
</feature>
<dbReference type="PANTHER" id="PTHR47659">
    <property type="entry name" value="ZN(II)2CYS6 TRANSCRIPTION FACTOR (EUROFUNG)-RELATED"/>
    <property type="match status" value="1"/>
</dbReference>
<dbReference type="Pfam" id="PF00172">
    <property type="entry name" value="Zn_clus"/>
    <property type="match status" value="1"/>
</dbReference>
<dbReference type="AlphaFoldDB" id="A0AAW2YX46"/>
<name>A0AAW2YX46_9EUKA</name>
<dbReference type="PROSITE" id="PS00463">
    <property type="entry name" value="ZN2_CY6_FUNGAL_1"/>
    <property type="match status" value="1"/>
</dbReference>
<sequence>MTEASEQCSTQKMNDSCSECRKSHKACDRGRPCSRCVSLNIQDKCSSSYRKKRKQCKKKWFNLSVTDCDGHLKIMTKEDSYEGGLLVTMTKDAPEKLTPLAVPNSPLSPMQSPTYTPMFSPAQSPNYNNNYILQTQFQSPCQPVNTYQGVLYDNGPKLPSFSDIFIPPPFVHVENPIPRSPVSIAKHRKKSFSDLCNINWDSVLEKNFPEN</sequence>
<dbReference type="PROSITE" id="PS50048">
    <property type="entry name" value="ZN2_CY6_FUNGAL_2"/>
    <property type="match status" value="1"/>
</dbReference>
<dbReference type="InterPro" id="IPR001138">
    <property type="entry name" value="Zn2Cys6_DnaBD"/>
</dbReference>
<dbReference type="CDD" id="cd00067">
    <property type="entry name" value="GAL4"/>
    <property type="match status" value="1"/>
</dbReference>
<protein>
    <submittedName>
        <fullName evidence="4">Transcription activator of gluconeogenesis</fullName>
    </submittedName>
</protein>
<dbReference type="GO" id="GO:0008270">
    <property type="term" value="F:zinc ion binding"/>
    <property type="evidence" value="ECO:0007669"/>
    <property type="project" value="InterPro"/>
</dbReference>
<comment type="caution">
    <text evidence="4">The sequence shown here is derived from an EMBL/GenBank/DDBJ whole genome shotgun (WGS) entry which is preliminary data.</text>
</comment>
<dbReference type="EMBL" id="JAOPGA020000814">
    <property type="protein sequence ID" value="KAL0482066.1"/>
    <property type="molecule type" value="Genomic_DNA"/>
</dbReference>
<proteinExistence type="predicted"/>
<keyword evidence="2" id="KW-0539">Nucleus</keyword>
<keyword evidence="1" id="KW-0479">Metal-binding</keyword>
<dbReference type="GO" id="GO:0000981">
    <property type="term" value="F:DNA-binding transcription factor activity, RNA polymerase II-specific"/>
    <property type="evidence" value="ECO:0007669"/>
    <property type="project" value="InterPro"/>
</dbReference>
<dbReference type="Gene3D" id="4.10.240.10">
    <property type="entry name" value="Zn(2)-C6 fungal-type DNA-binding domain"/>
    <property type="match status" value="1"/>
</dbReference>
<evidence type="ECO:0000256" key="1">
    <source>
        <dbReference type="ARBA" id="ARBA00022723"/>
    </source>
</evidence>
<accession>A0AAW2YX46</accession>
<evidence type="ECO:0000259" key="3">
    <source>
        <dbReference type="PROSITE" id="PS50048"/>
    </source>
</evidence>
<keyword evidence="5" id="KW-1185">Reference proteome</keyword>
<evidence type="ECO:0000313" key="5">
    <source>
        <dbReference type="Proteomes" id="UP001431209"/>
    </source>
</evidence>
<dbReference type="SMART" id="SM00066">
    <property type="entry name" value="GAL4"/>
    <property type="match status" value="1"/>
</dbReference>